<proteinExistence type="inferred from homology"/>
<keyword evidence="10" id="KW-1185">Reference proteome</keyword>
<feature type="domain" description="Tryptophan synthase beta chain-like PALP" evidence="8">
    <location>
        <begin position="2"/>
        <end position="301"/>
    </location>
</feature>
<evidence type="ECO:0000256" key="5">
    <source>
        <dbReference type="NCBIfam" id="TIGR00260"/>
    </source>
</evidence>
<dbReference type="SUPFAM" id="SSF53686">
    <property type="entry name" value="Tryptophan synthase beta subunit-like PLP-dependent enzymes"/>
    <property type="match status" value="1"/>
</dbReference>
<sequence>MGEGETPTAALNSVAPTAFGKLESLNPTASFKDRGSSVIASSVVDESTPYEGIVVASTGNTATSVAAYAARARIACAVLVPQGTGTAKLSQVAAHGVSVFAVDGTFSDCFSLADTVAEDDGLVNATAIYSANPYVAAANRSVAFEIVARLGEAPDWVTVPVGAGPLLGGTHRGFEELAEAGLVKQVPKMVCVQAHGCHPIVRAFETGASVEPWDEPITTEVGAIADPLRGYSEDGDRTLASVRESGGVALALDDETVFEWQTRLASVDGVYAEPASAASVAAINACESIEPSDSVVALVTGHGLKEPAETDVAPTPVAGADEVRDTLLGE</sequence>
<dbReference type="OrthoDB" id="6371at2157"/>
<comment type="caution">
    <text evidence="9">The sequence shown here is derived from an EMBL/GenBank/DDBJ whole genome shotgun (WGS) entry which is preliminary data.</text>
</comment>
<dbReference type="InterPro" id="IPR001926">
    <property type="entry name" value="TrpB-like_PALP"/>
</dbReference>
<dbReference type="Pfam" id="PF00291">
    <property type="entry name" value="PALP"/>
    <property type="match status" value="1"/>
</dbReference>
<feature type="modified residue" description="N6-(pyridoxal phosphate)lysine" evidence="6">
    <location>
        <position position="32"/>
    </location>
</feature>
<dbReference type="InterPro" id="IPR036052">
    <property type="entry name" value="TrpB-like_PALP_sf"/>
</dbReference>
<organism evidence="9 10">
    <name type="scientific">Natronococcus pandeyae</name>
    <dbReference type="NCBI Taxonomy" id="2055836"/>
    <lineage>
        <taxon>Archaea</taxon>
        <taxon>Methanobacteriati</taxon>
        <taxon>Methanobacteriota</taxon>
        <taxon>Stenosarchaea group</taxon>
        <taxon>Halobacteria</taxon>
        <taxon>Halobacteriales</taxon>
        <taxon>Natrialbaceae</taxon>
        <taxon>Natronococcus</taxon>
    </lineage>
</organism>
<accession>A0A8J8Q0I5</accession>
<keyword evidence="4" id="KW-0456">Lyase</keyword>
<dbReference type="AlphaFoldDB" id="A0A8J8Q0I5"/>
<dbReference type="EMBL" id="PHNJ01000021">
    <property type="protein sequence ID" value="TYL36168.1"/>
    <property type="molecule type" value="Genomic_DNA"/>
</dbReference>
<dbReference type="Proteomes" id="UP000766904">
    <property type="component" value="Unassembled WGS sequence"/>
</dbReference>
<dbReference type="NCBIfam" id="TIGR00260">
    <property type="entry name" value="thrC"/>
    <property type="match status" value="1"/>
</dbReference>
<evidence type="ECO:0000313" key="9">
    <source>
        <dbReference type="EMBL" id="TYL36168.1"/>
    </source>
</evidence>
<dbReference type="InterPro" id="IPR050147">
    <property type="entry name" value="Ser/Thr_Dehydratase"/>
</dbReference>
<dbReference type="InterPro" id="IPR004450">
    <property type="entry name" value="Thr_synthase-like"/>
</dbReference>
<dbReference type="Gene3D" id="3.40.50.1100">
    <property type="match status" value="2"/>
</dbReference>
<dbReference type="GO" id="GO:0009088">
    <property type="term" value="P:threonine biosynthetic process"/>
    <property type="evidence" value="ECO:0007669"/>
    <property type="project" value="UniProtKB-UniRule"/>
</dbReference>
<protein>
    <recommendedName>
        <fullName evidence="5">Threonine synthase</fullName>
        <ecNumber evidence="5">4.2.3.1</ecNumber>
    </recommendedName>
</protein>
<evidence type="ECO:0000256" key="7">
    <source>
        <dbReference type="SAM" id="MobiDB-lite"/>
    </source>
</evidence>
<feature type="region of interest" description="Disordered" evidence="7">
    <location>
        <begin position="307"/>
        <end position="330"/>
    </location>
</feature>
<comment type="cofactor">
    <cofactor evidence="1 6">
        <name>pyridoxal 5'-phosphate</name>
        <dbReference type="ChEBI" id="CHEBI:597326"/>
    </cofactor>
</comment>
<dbReference type="GO" id="GO:0009097">
    <property type="term" value="P:isoleucine biosynthetic process"/>
    <property type="evidence" value="ECO:0007669"/>
    <property type="project" value="TreeGrafter"/>
</dbReference>
<reference evidence="9" key="1">
    <citation type="submission" date="2017-11" db="EMBL/GenBank/DDBJ databases">
        <authorList>
            <person name="Kajale S.C."/>
            <person name="Sharma A."/>
        </authorList>
    </citation>
    <scope>NUCLEOTIDE SEQUENCE</scope>
    <source>
        <strain evidence="9">LS1_42</strain>
    </source>
</reference>
<dbReference type="EC" id="4.2.3.1" evidence="5"/>
<evidence type="ECO:0000256" key="1">
    <source>
        <dbReference type="ARBA" id="ARBA00001933"/>
    </source>
</evidence>
<name>A0A8J8Q0I5_9EURY</name>
<dbReference type="PANTHER" id="PTHR48078:SF6">
    <property type="entry name" value="L-THREONINE DEHYDRATASE CATABOLIC TDCB"/>
    <property type="match status" value="1"/>
</dbReference>
<dbReference type="GO" id="GO:0006565">
    <property type="term" value="P:L-serine catabolic process"/>
    <property type="evidence" value="ECO:0007669"/>
    <property type="project" value="TreeGrafter"/>
</dbReference>
<keyword evidence="3 6" id="KW-0663">Pyridoxal phosphate</keyword>
<comment type="similarity">
    <text evidence="2">Belongs to the threonine synthase family.</text>
</comment>
<gene>
    <name evidence="9" type="primary">thrC</name>
    <name evidence="9" type="ORF">CV102_23795</name>
</gene>
<dbReference type="GO" id="GO:0004794">
    <property type="term" value="F:threonine deaminase activity"/>
    <property type="evidence" value="ECO:0007669"/>
    <property type="project" value="TreeGrafter"/>
</dbReference>
<evidence type="ECO:0000313" key="10">
    <source>
        <dbReference type="Proteomes" id="UP000766904"/>
    </source>
</evidence>
<evidence type="ECO:0000256" key="4">
    <source>
        <dbReference type="ARBA" id="ARBA00023239"/>
    </source>
</evidence>
<evidence type="ECO:0000259" key="8">
    <source>
        <dbReference type="Pfam" id="PF00291"/>
    </source>
</evidence>
<dbReference type="GO" id="GO:0003941">
    <property type="term" value="F:L-serine ammonia-lyase activity"/>
    <property type="evidence" value="ECO:0007669"/>
    <property type="project" value="TreeGrafter"/>
</dbReference>
<feature type="compositionally biased region" description="Basic and acidic residues" evidence="7">
    <location>
        <begin position="321"/>
        <end position="330"/>
    </location>
</feature>
<evidence type="ECO:0000256" key="6">
    <source>
        <dbReference type="PIRSR" id="PIRSR604450-51"/>
    </source>
</evidence>
<dbReference type="PANTHER" id="PTHR48078">
    <property type="entry name" value="THREONINE DEHYDRATASE, MITOCHONDRIAL-RELATED"/>
    <property type="match status" value="1"/>
</dbReference>
<evidence type="ECO:0000256" key="2">
    <source>
        <dbReference type="ARBA" id="ARBA00005517"/>
    </source>
</evidence>
<dbReference type="GO" id="GO:0006567">
    <property type="term" value="P:L-threonine catabolic process"/>
    <property type="evidence" value="ECO:0007669"/>
    <property type="project" value="TreeGrafter"/>
</dbReference>
<evidence type="ECO:0000256" key="3">
    <source>
        <dbReference type="ARBA" id="ARBA00022898"/>
    </source>
</evidence>
<dbReference type="GO" id="GO:0004795">
    <property type="term" value="F:threonine synthase activity"/>
    <property type="evidence" value="ECO:0007669"/>
    <property type="project" value="UniProtKB-UniRule"/>
</dbReference>